<sequence>MLAKEEAQVADPNRVRRNPIRPVSLAEAIRGLVLAYIYPPPLPFPHTAIFSTCLLRPALLRRPRRPRPQARLRSQTRTEGGSQARTLREPQGLVRSSSNPRLRLVNPQSLRCAPHPPFQTSLACYAVSRTQCALRGSVADIGHHAGASLVTLGSLLARQGNRTRRRSVVSCRGYPRLEVVARYAETPLRSSASPADVVDAMSGRDWRCVPGVGSSVRASMVVPGAGLYVALGTSNCLWRGS</sequence>
<keyword evidence="3" id="KW-1185">Reference proteome</keyword>
<protein>
    <submittedName>
        <fullName evidence="2">Uncharacterized protein</fullName>
    </submittedName>
</protein>
<evidence type="ECO:0000313" key="3">
    <source>
        <dbReference type="Proteomes" id="UP000313359"/>
    </source>
</evidence>
<dbReference type="EMBL" id="ML122257">
    <property type="protein sequence ID" value="RPD63073.1"/>
    <property type="molecule type" value="Genomic_DNA"/>
</dbReference>
<feature type="compositionally biased region" description="Polar residues" evidence="1">
    <location>
        <begin position="75"/>
        <end position="85"/>
    </location>
</feature>
<feature type="region of interest" description="Disordered" evidence="1">
    <location>
        <begin position="64"/>
        <end position="92"/>
    </location>
</feature>
<dbReference type="AlphaFoldDB" id="A0A5C2SH64"/>
<organism evidence="2 3">
    <name type="scientific">Lentinus tigrinus ALCF2SS1-6</name>
    <dbReference type="NCBI Taxonomy" id="1328759"/>
    <lineage>
        <taxon>Eukaryota</taxon>
        <taxon>Fungi</taxon>
        <taxon>Dikarya</taxon>
        <taxon>Basidiomycota</taxon>
        <taxon>Agaricomycotina</taxon>
        <taxon>Agaricomycetes</taxon>
        <taxon>Polyporales</taxon>
        <taxon>Polyporaceae</taxon>
        <taxon>Lentinus</taxon>
    </lineage>
</organism>
<evidence type="ECO:0000313" key="2">
    <source>
        <dbReference type="EMBL" id="RPD63073.1"/>
    </source>
</evidence>
<proteinExistence type="predicted"/>
<reference evidence="2" key="1">
    <citation type="journal article" date="2018" name="Genome Biol. Evol.">
        <title>Genomics and development of Lentinus tigrinus, a white-rot wood-decaying mushroom with dimorphic fruiting bodies.</title>
        <authorList>
            <person name="Wu B."/>
            <person name="Xu Z."/>
            <person name="Knudson A."/>
            <person name="Carlson A."/>
            <person name="Chen N."/>
            <person name="Kovaka S."/>
            <person name="LaButti K."/>
            <person name="Lipzen A."/>
            <person name="Pennachio C."/>
            <person name="Riley R."/>
            <person name="Schakwitz W."/>
            <person name="Umezawa K."/>
            <person name="Ohm R.A."/>
            <person name="Grigoriev I.V."/>
            <person name="Nagy L.G."/>
            <person name="Gibbons J."/>
            <person name="Hibbett D."/>
        </authorList>
    </citation>
    <scope>NUCLEOTIDE SEQUENCE [LARGE SCALE GENOMIC DNA]</scope>
    <source>
        <strain evidence="2">ALCF2SS1-6</strain>
    </source>
</reference>
<accession>A0A5C2SH64</accession>
<gene>
    <name evidence="2" type="ORF">L227DRAFT_413151</name>
</gene>
<name>A0A5C2SH64_9APHY</name>
<evidence type="ECO:0000256" key="1">
    <source>
        <dbReference type="SAM" id="MobiDB-lite"/>
    </source>
</evidence>
<dbReference type="Proteomes" id="UP000313359">
    <property type="component" value="Unassembled WGS sequence"/>
</dbReference>